<reference evidence="1" key="1">
    <citation type="journal article" date="2023" name="G3 (Bethesda)">
        <title>A reference genome for the long-term kleptoplast-retaining sea slug Elysia crispata morphotype clarki.</title>
        <authorList>
            <person name="Eastman K.E."/>
            <person name="Pendleton A.L."/>
            <person name="Shaikh M.A."/>
            <person name="Suttiyut T."/>
            <person name="Ogas R."/>
            <person name="Tomko P."/>
            <person name="Gavelis G."/>
            <person name="Widhalm J.R."/>
            <person name="Wisecaver J.H."/>
        </authorList>
    </citation>
    <scope>NUCLEOTIDE SEQUENCE</scope>
    <source>
        <strain evidence="1">ECLA1</strain>
    </source>
</reference>
<evidence type="ECO:0000313" key="2">
    <source>
        <dbReference type="Proteomes" id="UP001283361"/>
    </source>
</evidence>
<dbReference type="Proteomes" id="UP001283361">
    <property type="component" value="Unassembled WGS sequence"/>
</dbReference>
<accession>A0AAE0YTG9</accession>
<sequence length="88" mass="9690">RKAGLSLVYVGRYGPGAQAQTPLIPSVKKTQPGAPALHVCDIFLQFTHKGHTVNPDSTYMHVWKGWPSEVIEIHTTETVTSVYIWASS</sequence>
<name>A0AAE0YTG9_9GAST</name>
<proteinExistence type="predicted"/>
<dbReference type="EMBL" id="JAWDGP010005507">
    <property type="protein sequence ID" value="KAK3756471.1"/>
    <property type="molecule type" value="Genomic_DNA"/>
</dbReference>
<dbReference type="AlphaFoldDB" id="A0AAE0YTG9"/>
<keyword evidence="2" id="KW-1185">Reference proteome</keyword>
<comment type="caution">
    <text evidence="1">The sequence shown here is derived from an EMBL/GenBank/DDBJ whole genome shotgun (WGS) entry which is preliminary data.</text>
</comment>
<evidence type="ECO:0000313" key="1">
    <source>
        <dbReference type="EMBL" id="KAK3756471.1"/>
    </source>
</evidence>
<gene>
    <name evidence="1" type="ORF">RRG08_049951</name>
</gene>
<organism evidence="1 2">
    <name type="scientific">Elysia crispata</name>
    <name type="common">lettuce slug</name>
    <dbReference type="NCBI Taxonomy" id="231223"/>
    <lineage>
        <taxon>Eukaryota</taxon>
        <taxon>Metazoa</taxon>
        <taxon>Spiralia</taxon>
        <taxon>Lophotrochozoa</taxon>
        <taxon>Mollusca</taxon>
        <taxon>Gastropoda</taxon>
        <taxon>Heterobranchia</taxon>
        <taxon>Euthyneura</taxon>
        <taxon>Panpulmonata</taxon>
        <taxon>Sacoglossa</taxon>
        <taxon>Placobranchoidea</taxon>
        <taxon>Plakobranchidae</taxon>
        <taxon>Elysia</taxon>
    </lineage>
</organism>
<feature type="non-terminal residue" evidence="1">
    <location>
        <position position="1"/>
    </location>
</feature>
<protein>
    <submittedName>
        <fullName evidence="1">Uncharacterized protein</fullName>
    </submittedName>
</protein>